<evidence type="ECO:0000313" key="2">
    <source>
        <dbReference type="EMBL" id="SFV68888.1"/>
    </source>
</evidence>
<organism evidence="2">
    <name type="scientific">hydrothermal vent metagenome</name>
    <dbReference type="NCBI Taxonomy" id="652676"/>
    <lineage>
        <taxon>unclassified sequences</taxon>
        <taxon>metagenomes</taxon>
        <taxon>ecological metagenomes</taxon>
    </lineage>
</organism>
<reference evidence="2" key="1">
    <citation type="submission" date="2016-10" db="EMBL/GenBank/DDBJ databases">
        <authorList>
            <person name="de Groot N.N."/>
        </authorList>
    </citation>
    <scope>NUCLEOTIDE SEQUENCE</scope>
</reference>
<accession>A0A1W1CSP4</accession>
<name>A0A1W1CSP4_9ZZZZ</name>
<dbReference type="EMBL" id="FPHF01000111">
    <property type="protein sequence ID" value="SFV68888.1"/>
    <property type="molecule type" value="Genomic_DNA"/>
</dbReference>
<gene>
    <name evidence="2" type="ORF">MNB_SM-4-218</name>
</gene>
<dbReference type="InterPro" id="IPR005094">
    <property type="entry name" value="Endonuclease_MobA/VirD2"/>
</dbReference>
<dbReference type="Gene3D" id="3.30.930.30">
    <property type="match status" value="1"/>
</dbReference>
<feature type="domain" description="MobA/VirD2-like nuclease" evidence="1">
    <location>
        <begin position="57"/>
        <end position="159"/>
    </location>
</feature>
<dbReference type="AlphaFoldDB" id="A0A1W1CSP4"/>
<evidence type="ECO:0000259" key="1">
    <source>
        <dbReference type="Pfam" id="PF03432"/>
    </source>
</evidence>
<proteinExistence type="predicted"/>
<protein>
    <recommendedName>
        <fullName evidence="1">MobA/VirD2-like nuclease domain-containing protein</fullName>
    </recommendedName>
</protein>
<sequence length="318" mass="37476">MTSILSLKFYNFSNNRNGERGILNGCLTGLSRHNLREDVNNVYEIKRNQQTVINKEESKNNIVVKSLDYSKIDEIKQQQKNTNTRKNGVGAFSLIFDFKNQDKNEFDVAAHNELIEQYLKDIGLSDKFELLEFVWHFDEKSIHCHLLFSGFDNSKGKFLVNDFFSPKGEPAPKKDTKGNIIYKKVANGKKRGEYELLHGHRVPKMEAKRRNGTQWLQNEYEAYLKHNEYLYTNKKEFSSLLQFKNSIWRSFSDETKEAVYYFRELEELYHQLKKDNPKDTTLLDIKQEMTSGVMNILDEARHIQEVQNKNNNYIHPQL</sequence>
<dbReference type="Pfam" id="PF03432">
    <property type="entry name" value="Relaxase"/>
    <property type="match status" value="1"/>
</dbReference>